<evidence type="ECO:0000256" key="5">
    <source>
        <dbReference type="ARBA" id="ARBA00023037"/>
    </source>
</evidence>
<evidence type="ECO:0000256" key="6">
    <source>
        <dbReference type="ARBA" id="ARBA00023136"/>
    </source>
</evidence>
<reference evidence="12" key="1">
    <citation type="submission" date="2020-07" db="EMBL/GenBank/DDBJ databases">
        <title>Clarias magur genome sequencing, assembly and annotation.</title>
        <authorList>
            <person name="Kushwaha B."/>
            <person name="Kumar R."/>
            <person name="Das P."/>
            <person name="Joshi C.G."/>
            <person name="Kumar D."/>
            <person name="Nagpure N.S."/>
            <person name="Pandey M."/>
            <person name="Agarwal S."/>
            <person name="Srivastava S."/>
            <person name="Singh M."/>
            <person name="Sahoo L."/>
            <person name="Jayasankar P."/>
            <person name="Meher P.K."/>
            <person name="Koringa P.G."/>
            <person name="Iquebal M.A."/>
            <person name="Das S.P."/>
            <person name="Bit A."/>
            <person name="Patnaik S."/>
            <person name="Patel N."/>
            <person name="Shah T.M."/>
            <person name="Hinsu A."/>
            <person name="Jena J.K."/>
        </authorList>
    </citation>
    <scope>NUCLEOTIDE SEQUENCE</scope>
    <source>
        <strain evidence="12">CIFAMagur01</strain>
        <tissue evidence="12">Testis</tissue>
    </source>
</reference>
<dbReference type="InterPro" id="IPR036465">
    <property type="entry name" value="vWFA_dom_sf"/>
</dbReference>
<protein>
    <submittedName>
        <fullName evidence="12">Integrin alpha-11-like</fullName>
    </submittedName>
</protein>
<feature type="non-terminal residue" evidence="12">
    <location>
        <position position="1"/>
    </location>
</feature>
<dbReference type="InterPro" id="IPR002035">
    <property type="entry name" value="VWF_A"/>
</dbReference>
<evidence type="ECO:0000256" key="8">
    <source>
        <dbReference type="ARBA" id="ARBA00023180"/>
    </source>
</evidence>
<keyword evidence="13" id="KW-1185">Reference proteome</keyword>
<keyword evidence="6" id="KW-0472">Membrane</keyword>
<evidence type="ECO:0000256" key="9">
    <source>
        <dbReference type="PROSITE-ProRule" id="PRU00803"/>
    </source>
</evidence>
<accession>A0A8J4U843</accession>
<dbReference type="InterPro" id="IPR013519">
    <property type="entry name" value="Int_alpha_beta-p"/>
</dbReference>
<dbReference type="FunFam" id="3.40.50.410:FF:000012">
    <property type="entry name" value="Integrin, alpha 10"/>
    <property type="match status" value="1"/>
</dbReference>
<gene>
    <name evidence="12" type="primary">itga11a</name>
    <name evidence="12" type="ORF">DAT39_001543</name>
</gene>
<feature type="repeat" description="FG-GAP" evidence="9">
    <location>
        <begin position="6"/>
        <end position="67"/>
    </location>
</feature>
<evidence type="ECO:0000313" key="12">
    <source>
        <dbReference type="EMBL" id="KAF5908710.1"/>
    </source>
</evidence>
<evidence type="ECO:0000259" key="11">
    <source>
        <dbReference type="PROSITE" id="PS50234"/>
    </source>
</evidence>
<dbReference type="CDD" id="cd01469">
    <property type="entry name" value="vWA_integrins_alpha_subunit"/>
    <property type="match status" value="1"/>
</dbReference>
<dbReference type="Pfam" id="PF00092">
    <property type="entry name" value="VWA"/>
    <property type="match status" value="1"/>
</dbReference>
<dbReference type="PROSITE" id="PS51470">
    <property type="entry name" value="FG_GAP"/>
    <property type="match status" value="2"/>
</dbReference>
<dbReference type="GO" id="GO:0008305">
    <property type="term" value="C:integrin complex"/>
    <property type="evidence" value="ECO:0007669"/>
    <property type="project" value="TreeGrafter"/>
</dbReference>
<evidence type="ECO:0000256" key="7">
    <source>
        <dbReference type="ARBA" id="ARBA00023170"/>
    </source>
</evidence>
<dbReference type="Proteomes" id="UP000727407">
    <property type="component" value="Unassembled WGS sequence"/>
</dbReference>
<dbReference type="GO" id="GO:0009897">
    <property type="term" value="C:external side of plasma membrane"/>
    <property type="evidence" value="ECO:0007669"/>
    <property type="project" value="TreeGrafter"/>
</dbReference>
<feature type="domain" description="VWFA" evidence="11">
    <location>
        <begin position="150"/>
        <end position="331"/>
    </location>
</feature>
<comment type="similarity">
    <text evidence="2">Belongs to the integrin alpha chain family.</text>
</comment>
<evidence type="ECO:0000313" key="13">
    <source>
        <dbReference type="Proteomes" id="UP000727407"/>
    </source>
</evidence>
<dbReference type="Gene3D" id="3.40.50.410">
    <property type="entry name" value="von Willebrand factor, type A domain"/>
    <property type="match status" value="1"/>
</dbReference>
<dbReference type="PRINTS" id="PR00453">
    <property type="entry name" value="VWFADOMAIN"/>
</dbReference>
<keyword evidence="8" id="KW-0325">Glycoprotein</keyword>
<dbReference type="GO" id="GO:0007229">
    <property type="term" value="P:integrin-mediated signaling pathway"/>
    <property type="evidence" value="ECO:0007669"/>
    <property type="project" value="UniProtKB-KW"/>
</dbReference>
<dbReference type="EMBL" id="QNUK01000011">
    <property type="protein sequence ID" value="KAF5908710.1"/>
    <property type="molecule type" value="Genomic_DNA"/>
</dbReference>
<dbReference type="InterPro" id="IPR028994">
    <property type="entry name" value="Integrin_alpha_N"/>
</dbReference>
<comment type="subcellular location">
    <subcellularLocation>
        <location evidence="1">Membrane</location>
        <topology evidence="1">Single-pass type I membrane protein</topology>
    </subcellularLocation>
</comment>
<dbReference type="AlphaFoldDB" id="A0A8J4U843"/>
<dbReference type="SMART" id="SM00191">
    <property type="entry name" value="Int_alpha"/>
    <property type="match status" value="1"/>
</dbReference>
<dbReference type="OrthoDB" id="5317514at2759"/>
<dbReference type="FunFam" id="2.130.10.130:FF:000004">
    <property type="entry name" value="Integrin subunit alpha 10"/>
    <property type="match status" value="1"/>
</dbReference>
<keyword evidence="5 12" id="KW-0401">Integrin</keyword>
<dbReference type="GO" id="GO:0007160">
    <property type="term" value="P:cell-matrix adhesion"/>
    <property type="evidence" value="ECO:0007669"/>
    <property type="project" value="TreeGrafter"/>
</dbReference>
<evidence type="ECO:0000256" key="3">
    <source>
        <dbReference type="ARBA" id="ARBA00022692"/>
    </source>
</evidence>
<organism evidence="12 13">
    <name type="scientific">Clarias magur</name>
    <name type="common">Asian catfish</name>
    <name type="synonym">Macropteronotus magur</name>
    <dbReference type="NCBI Taxonomy" id="1594786"/>
    <lineage>
        <taxon>Eukaryota</taxon>
        <taxon>Metazoa</taxon>
        <taxon>Chordata</taxon>
        <taxon>Craniata</taxon>
        <taxon>Vertebrata</taxon>
        <taxon>Euteleostomi</taxon>
        <taxon>Actinopterygii</taxon>
        <taxon>Neopterygii</taxon>
        <taxon>Teleostei</taxon>
        <taxon>Ostariophysi</taxon>
        <taxon>Siluriformes</taxon>
        <taxon>Clariidae</taxon>
        <taxon>Clarias</taxon>
    </lineage>
</organism>
<feature type="region of interest" description="Disordered" evidence="10">
    <location>
        <begin position="458"/>
        <end position="491"/>
    </location>
</feature>
<dbReference type="SMART" id="SM00327">
    <property type="entry name" value="VWA"/>
    <property type="match status" value="1"/>
</dbReference>
<evidence type="ECO:0000256" key="10">
    <source>
        <dbReference type="SAM" id="MobiDB-lite"/>
    </source>
</evidence>
<dbReference type="GO" id="GO:0098609">
    <property type="term" value="P:cell-cell adhesion"/>
    <property type="evidence" value="ECO:0007669"/>
    <property type="project" value="TreeGrafter"/>
</dbReference>
<keyword evidence="3" id="KW-0812">Transmembrane</keyword>
<evidence type="ECO:0000256" key="4">
    <source>
        <dbReference type="ARBA" id="ARBA00022889"/>
    </source>
</evidence>
<evidence type="ECO:0000256" key="1">
    <source>
        <dbReference type="ARBA" id="ARBA00004479"/>
    </source>
</evidence>
<feature type="repeat" description="FG-GAP" evidence="9">
    <location>
        <begin position="341"/>
        <end position="392"/>
    </location>
</feature>
<dbReference type="GO" id="GO:0033627">
    <property type="term" value="P:cell adhesion mediated by integrin"/>
    <property type="evidence" value="ECO:0007669"/>
    <property type="project" value="TreeGrafter"/>
</dbReference>
<evidence type="ECO:0000256" key="2">
    <source>
        <dbReference type="ARBA" id="ARBA00008054"/>
    </source>
</evidence>
<keyword evidence="4" id="KW-0130">Cell adhesion</keyword>
<comment type="caution">
    <text evidence="12">The sequence shown here is derived from an EMBL/GenBank/DDBJ whole genome shotgun (WGS) entry which is preliminary data.</text>
</comment>
<proteinExistence type="inferred from homology"/>
<name>A0A8J4U843_CLAMG</name>
<sequence length="835" mass="92148">LYDCFNIDTKSHRVIKGPKQAQFGYTVQQHIASGQKWLLVGAPLETNGQHQTGDVYKCSLSRRTPGPSCTKLNLGKISLTNVSERKEKMRLGMTLTSNPKDNSFVACGPLWSYECGSSYYSTGICSRVNASFKFSRTIAPAFQRCETYMDIVIVLDGSNSIYPWYEVQDFLINILQKFYIGPGQIQVGVVQYGEKVVTEFNLNDYRSVEEVVKAARQIEQRGGEETNTALGIDVARSQAFKQGGRRGAKKVMIVITDGESHDSPNLKQVIEDCEKDDIVRYAIAVLGYYNRRGIDAKAFLKEIKDIATDPDDKHFFNVTDEAALKDIVDALGERIFSLEGTSKNGTAFGLQMSQAGFSTHVVEDGILVGAVGAYDWNGAVLKETRHGKVVPSKSSYTQEFPEELKNHGAYLENFSSSVVSKHRSLSHPRLASSSPDSCMCKTLSPVEIYYEMRTCHNAPSSSISPSHSLTRSASNEDSRSVPATPIPSQNTPVCIHVRSDMSGDIALKQWDGSADVSQFVPMASLESFSSEPTSYTYNSLARRSNSSDALLDRSCHPQLVASRNVLPPRTGRYKSSESLTDNKLRHMYHGSPERQLGGSNEQGHMHLLINKGSVAGYSETCMDGMRTLQKRPVQSQQHFSDHIWSNLSAVPKSGTSAHCNVFPHSKMQVASATPSYSPAFVQNYQTKPCQAKVTRTKSCGPFTPLQQHTLDHLLAHEPTNLLSSSTSSSFPNLLHHQTEMPNSQVTFSSKPGPFSLPAIDDSARSLHKALALEGLWDWYLRNALGYPTAARGQDGVRLRTPLHLVKLPWSVPLGPLYSLPQIPQLTSFHGHPLHG</sequence>
<dbReference type="PANTHER" id="PTHR23220:SF21">
    <property type="entry name" value="INTEGRIN ALPHA-11"/>
    <property type="match status" value="1"/>
</dbReference>
<dbReference type="SUPFAM" id="SSF53300">
    <property type="entry name" value="vWA-like"/>
    <property type="match status" value="1"/>
</dbReference>
<feature type="non-terminal residue" evidence="12">
    <location>
        <position position="835"/>
    </location>
</feature>
<feature type="compositionally biased region" description="Low complexity" evidence="10">
    <location>
        <begin position="460"/>
        <end position="472"/>
    </location>
</feature>
<dbReference type="PANTHER" id="PTHR23220">
    <property type="entry name" value="INTEGRIN ALPHA"/>
    <property type="match status" value="1"/>
</dbReference>
<dbReference type="SUPFAM" id="SSF69318">
    <property type="entry name" value="Integrin alpha N-terminal domain"/>
    <property type="match status" value="1"/>
</dbReference>
<dbReference type="GO" id="GO:0005178">
    <property type="term" value="F:integrin binding"/>
    <property type="evidence" value="ECO:0007669"/>
    <property type="project" value="TreeGrafter"/>
</dbReference>
<keyword evidence="7" id="KW-0675">Receptor</keyword>
<dbReference type="PROSITE" id="PS50234">
    <property type="entry name" value="VWFA"/>
    <property type="match status" value="1"/>
</dbReference>